<feature type="domain" description="Homologous-pairing protein 2 winged helix" evidence="8">
    <location>
        <begin position="21"/>
        <end position="77"/>
    </location>
</feature>
<comment type="subcellular location">
    <subcellularLocation>
        <location evidence="1">Nucleus</location>
    </subcellularLocation>
</comment>
<feature type="coiled-coil region" evidence="6">
    <location>
        <begin position="91"/>
        <end position="155"/>
    </location>
</feature>
<sequence length="217" mass="24737">MVQKKGKNEKPAANNASDGSTMILDYLRKQNRPYSAIDISANLHNKVTKTYAVRVLRDLHQKKEIEGRVAGKQTVYHAVQEEADETGPDAVAARDEEIEDLQEQLPSLKEKEKRMQAELNSLNAIPLLSELRDEIQKLEAEKKSLSARLAKVHGEGEAHVSPKEKEETRKNWKLWQGHASVRARICRDLWRRCSEKLPENMTQDELWEHLGLEGGVV</sequence>
<proteinExistence type="inferred from homology"/>
<comment type="caution">
    <text evidence="9">The sequence shown here is derived from an EMBL/GenBank/DDBJ whole genome shotgun (WGS) entry which is preliminary data.</text>
</comment>
<keyword evidence="3" id="KW-0233">DNA recombination</keyword>
<dbReference type="EMBL" id="JBFXLS010000097">
    <property type="protein sequence ID" value="KAL2816832.1"/>
    <property type="molecule type" value="Genomic_DNA"/>
</dbReference>
<dbReference type="InterPro" id="IPR010776">
    <property type="entry name" value="Hop2_WH_dom"/>
</dbReference>
<evidence type="ECO:0000256" key="2">
    <source>
        <dbReference type="ARBA" id="ARBA00007922"/>
    </source>
</evidence>
<reference evidence="9 10" key="1">
    <citation type="submission" date="2024-07" db="EMBL/GenBank/DDBJ databases">
        <title>Section-level genome sequencing and comparative genomics of Aspergillus sections Usti and Cavernicolus.</title>
        <authorList>
            <consortium name="Lawrence Berkeley National Laboratory"/>
            <person name="Nybo J.L."/>
            <person name="Vesth T.C."/>
            <person name="Theobald S."/>
            <person name="Frisvad J.C."/>
            <person name="Larsen T.O."/>
            <person name="Kjaerboelling I."/>
            <person name="Rothschild-Mancinelli K."/>
            <person name="Lyhne E.K."/>
            <person name="Kogle M.E."/>
            <person name="Barry K."/>
            <person name="Clum A."/>
            <person name="Na H."/>
            <person name="Ledsgaard L."/>
            <person name="Lin J."/>
            <person name="Lipzen A."/>
            <person name="Kuo A."/>
            <person name="Riley R."/>
            <person name="Mondo S."/>
            <person name="LaButti K."/>
            <person name="Haridas S."/>
            <person name="Pangalinan J."/>
            <person name="Salamov A.A."/>
            <person name="Simmons B.A."/>
            <person name="Magnuson J.K."/>
            <person name="Chen J."/>
            <person name="Drula E."/>
            <person name="Henrissat B."/>
            <person name="Wiebenga A."/>
            <person name="Lubbers R.J."/>
            <person name="Gomes A.C."/>
            <person name="Makela M.R."/>
            <person name="Stajich J."/>
            <person name="Grigoriev I.V."/>
            <person name="Mortensen U.H."/>
            <person name="De vries R.P."/>
            <person name="Baker S.E."/>
            <person name="Andersen M.R."/>
        </authorList>
    </citation>
    <scope>NUCLEOTIDE SEQUENCE [LARGE SCALE GENOMIC DNA]</scope>
    <source>
        <strain evidence="9 10">CBS 600.67</strain>
    </source>
</reference>
<evidence type="ECO:0000259" key="8">
    <source>
        <dbReference type="Pfam" id="PF07106"/>
    </source>
</evidence>
<dbReference type="InterPro" id="IPR036388">
    <property type="entry name" value="WH-like_DNA-bd_sf"/>
</dbReference>
<name>A0ABR4HMX1_9EURO</name>
<keyword evidence="4" id="KW-0539">Nucleus</keyword>
<dbReference type="Gene3D" id="1.10.10.10">
    <property type="entry name" value="Winged helix-like DNA-binding domain superfamily/Winged helix DNA-binding domain"/>
    <property type="match status" value="1"/>
</dbReference>
<dbReference type="PANTHER" id="PTHR15938:SF0">
    <property type="entry name" value="HOMOLOGOUS-PAIRING PROTEIN 2 HOMOLOG"/>
    <property type="match status" value="1"/>
</dbReference>
<accession>A0ABR4HMX1</accession>
<dbReference type="PANTHER" id="PTHR15938">
    <property type="entry name" value="TBP-1 INTERACTING PROTEIN"/>
    <property type="match status" value="1"/>
</dbReference>
<evidence type="ECO:0000256" key="6">
    <source>
        <dbReference type="SAM" id="Coils"/>
    </source>
</evidence>
<comment type="similarity">
    <text evidence="2">Belongs to the HOP2 family.</text>
</comment>
<evidence type="ECO:0000256" key="4">
    <source>
        <dbReference type="ARBA" id="ARBA00023242"/>
    </source>
</evidence>
<feature type="compositionally biased region" description="Basic and acidic residues" evidence="7">
    <location>
        <begin position="1"/>
        <end position="10"/>
    </location>
</feature>
<keyword evidence="5" id="KW-0469">Meiosis</keyword>
<evidence type="ECO:0000256" key="1">
    <source>
        <dbReference type="ARBA" id="ARBA00004123"/>
    </source>
</evidence>
<keyword evidence="6" id="KW-0175">Coiled coil</keyword>
<dbReference type="Pfam" id="PF07106">
    <property type="entry name" value="WHD_TBPIP"/>
    <property type="match status" value="1"/>
</dbReference>
<evidence type="ECO:0000256" key="3">
    <source>
        <dbReference type="ARBA" id="ARBA00023172"/>
    </source>
</evidence>
<dbReference type="Proteomes" id="UP001610335">
    <property type="component" value="Unassembled WGS sequence"/>
</dbReference>
<organism evidence="9 10">
    <name type="scientific">Aspergillus cavernicola</name>
    <dbReference type="NCBI Taxonomy" id="176166"/>
    <lineage>
        <taxon>Eukaryota</taxon>
        <taxon>Fungi</taxon>
        <taxon>Dikarya</taxon>
        <taxon>Ascomycota</taxon>
        <taxon>Pezizomycotina</taxon>
        <taxon>Eurotiomycetes</taxon>
        <taxon>Eurotiomycetidae</taxon>
        <taxon>Eurotiales</taxon>
        <taxon>Aspergillaceae</taxon>
        <taxon>Aspergillus</taxon>
        <taxon>Aspergillus subgen. Nidulantes</taxon>
    </lineage>
</organism>
<evidence type="ECO:0000313" key="9">
    <source>
        <dbReference type="EMBL" id="KAL2816832.1"/>
    </source>
</evidence>
<protein>
    <submittedName>
        <fullName evidence="9">Tat binding protein 1-interacting protein-domain-containing protein</fullName>
    </submittedName>
</protein>
<feature type="region of interest" description="Disordered" evidence="7">
    <location>
        <begin position="1"/>
        <end position="20"/>
    </location>
</feature>
<evidence type="ECO:0000256" key="7">
    <source>
        <dbReference type="SAM" id="MobiDB-lite"/>
    </source>
</evidence>
<gene>
    <name evidence="9" type="ORF">BDW59DRAFT_135502</name>
</gene>
<evidence type="ECO:0000313" key="10">
    <source>
        <dbReference type="Proteomes" id="UP001610335"/>
    </source>
</evidence>
<evidence type="ECO:0000256" key="5">
    <source>
        <dbReference type="ARBA" id="ARBA00023254"/>
    </source>
</evidence>
<keyword evidence="10" id="KW-1185">Reference proteome</keyword>